<accession>A0ACD3SP02</accession>
<name>A0ACD3SP02_9BURK</name>
<keyword evidence="1" id="KW-0378">Hydrolase</keyword>
<organism evidence="1 2">
    <name type="scientific">Imbroritus primus</name>
    <dbReference type="NCBI Taxonomy" id="3058603"/>
    <lineage>
        <taxon>Bacteria</taxon>
        <taxon>Pseudomonadati</taxon>
        <taxon>Pseudomonadota</taxon>
        <taxon>Betaproteobacteria</taxon>
        <taxon>Burkholderiales</taxon>
        <taxon>Burkholderiaceae</taxon>
        <taxon>Imbroritus</taxon>
    </lineage>
</organism>
<comment type="caution">
    <text evidence="1">The sequence shown here is derived from an EMBL/GenBank/DDBJ whole genome shotgun (WGS) entry which is preliminary data.</text>
</comment>
<dbReference type="Proteomes" id="UP000004277">
    <property type="component" value="Unassembled WGS sequence"/>
</dbReference>
<gene>
    <name evidence="1" type="ORF">MW7_010515</name>
</gene>
<protein>
    <submittedName>
        <fullName evidence="1">Alpha/beta hydrolase</fullName>
    </submittedName>
</protein>
<evidence type="ECO:0000313" key="2">
    <source>
        <dbReference type="Proteomes" id="UP000004277"/>
    </source>
</evidence>
<evidence type="ECO:0000313" key="1">
    <source>
        <dbReference type="EMBL" id="TMS57894.1"/>
    </source>
</evidence>
<reference evidence="1" key="1">
    <citation type="submission" date="2019-05" db="EMBL/GenBank/DDBJ databases">
        <title>Revised genome assembly of Burkholderiaceae (previously Ralstonia) sp. PBA.</title>
        <authorList>
            <person name="Gan H.M."/>
        </authorList>
    </citation>
    <scope>NUCLEOTIDE SEQUENCE</scope>
    <source>
        <strain evidence="1">PBA</strain>
    </source>
</reference>
<keyword evidence="2" id="KW-1185">Reference proteome</keyword>
<proteinExistence type="predicted"/>
<dbReference type="EMBL" id="AKCV02000017">
    <property type="protein sequence ID" value="TMS57894.1"/>
    <property type="molecule type" value="Genomic_DNA"/>
</dbReference>
<sequence>MAVDPQLLAYYAAVAQRFAALPEPADMAAQRQRMRDVVAMSPADWTSLVDVSELLLPLSDAKLGALMFRSRQPCTAPPPLLVYFHGGGWAVGSPQTHAAICAMLAHDTGCTVVSVDYRLAPEHPFPVPCEDALAALEYLAGQRAALGCRTDWLAVGGDSAGAHLAAQAGLRANLRASQSTGRLVDAQLLIYPAVTPAFGSDSYAAFADGPGLTREEMRAYWALFIGAEALAQGGAHPDSRLNLLAAAPQGIPPDTVMVVAGHDVLRDDGLQYADFLVEHGAQVVCLEASGMTHSFARLQVHSARARQWMERTAAAFRTLLPDT</sequence>